<protein>
    <submittedName>
        <fullName evidence="1">Uncharacterized protein</fullName>
    </submittedName>
</protein>
<evidence type="ECO:0000313" key="2">
    <source>
        <dbReference type="Proteomes" id="UP000649573"/>
    </source>
</evidence>
<gene>
    <name evidence="1" type="ORF">GCM10010178_02160</name>
</gene>
<comment type="caution">
    <text evidence="1">The sequence shown here is derived from an EMBL/GenBank/DDBJ whole genome shotgun (WGS) entry which is preliminary data.</text>
</comment>
<accession>A0ABQ2UB88</accession>
<keyword evidence="2" id="KW-1185">Reference proteome</keyword>
<organism evidence="1 2">
    <name type="scientific">Lentzea flava</name>
    <dbReference type="NCBI Taxonomy" id="103732"/>
    <lineage>
        <taxon>Bacteria</taxon>
        <taxon>Bacillati</taxon>
        <taxon>Actinomycetota</taxon>
        <taxon>Actinomycetes</taxon>
        <taxon>Pseudonocardiales</taxon>
        <taxon>Pseudonocardiaceae</taxon>
        <taxon>Lentzea</taxon>
    </lineage>
</organism>
<dbReference type="EMBL" id="BMRE01000001">
    <property type="protein sequence ID" value="GGU14318.1"/>
    <property type="molecule type" value="Genomic_DNA"/>
</dbReference>
<evidence type="ECO:0000313" key="1">
    <source>
        <dbReference type="EMBL" id="GGU14318.1"/>
    </source>
</evidence>
<dbReference type="Proteomes" id="UP000649573">
    <property type="component" value="Unassembled WGS sequence"/>
</dbReference>
<reference evidence="2" key="1">
    <citation type="journal article" date="2019" name="Int. J. Syst. Evol. Microbiol.">
        <title>The Global Catalogue of Microorganisms (GCM) 10K type strain sequencing project: providing services to taxonomists for standard genome sequencing and annotation.</title>
        <authorList>
            <consortium name="The Broad Institute Genomics Platform"/>
            <consortium name="The Broad Institute Genome Sequencing Center for Infectious Disease"/>
            <person name="Wu L."/>
            <person name="Ma J."/>
        </authorList>
    </citation>
    <scope>NUCLEOTIDE SEQUENCE [LARGE SCALE GENOMIC DNA]</scope>
    <source>
        <strain evidence="2">JCM 3296</strain>
    </source>
</reference>
<proteinExistence type="predicted"/>
<sequence>MVLGGHPVPAELMPQDRLAGGETPKIVRAVLPLSDEQRAEVLAFADSLPRQQRTQPAQMPVSFDHYLRSEGPGAQIMRLLANRNMNQSAVARAVFEITRGGRYWAASTYALVGTGRKELTPDLLGDLAPLLDIPADVLGTLTGVTPEGIAVPGLGEIIWAVRRLTRAQAEEVRGVAEAMTGSRRGS</sequence>
<name>A0ABQ2UB88_9PSEU</name>